<evidence type="ECO:0000313" key="2">
    <source>
        <dbReference type="Proteomes" id="UP000320762"/>
    </source>
</evidence>
<protein>
    <submittedName>
        <fullName evidence="1">Uncharacterized protein</fullName>
    </submittedName>
</protein>
<keyword evidence="2" id="KW-1185">Reference proteome</keyword>
<comment type="caution">
    <text evidence="1">The sequence shown here is derived from an EMBL/GenBank/DDBJ whole genome shotgun (WGS) entry which is preliminary data.</text>
</comment>
<accession>A0A550BWE0</accession>
<dbReference type="EMBL" id="VDMD01000057">
    <property type="protein sequence ID" value="TRM56845.1"/>
    <property type="molecule type" value="Genomic_DNA"/>
</dbReference>
<sequence length="355" mass="39786">MRELKIDDFRNVRALARTLVGVTPNPSYGDPSTVQLKRDIDRSMRRKPFRVFSFPSPIATTVEDFITTEIAREMVSALDTFVRLLSFGAALDGPHFNVWGNDLALWTDLCPWTEYLCLFSDNSASITLTPGRVGELLFRATESVVNVLHCIAMISPVIASSVAFAFDCAVIRTTVRMYLYWPVVYGDEPEDDSKLTRALVCSSTLPTLNRIMTYSAAALGVILRAVSYHPRRLYRRVAMHIRMALRLNGDARLQLVITEMIHLATMSSTPALRARRCPRCVTSALVAVLRTYRDPASGNEEDPFFVAYNTLADICTLDSRVTLHAIQKGVFTILASVTTLRPQRDIERLVSCIKD</sequence>
<reference evidence="1 2" key="1">
    <citation type="journal article" date="2019" name="New Phytol.">
        <title>Comparative genomics reveals unique wood-decay strategies and fruiting body development in the Schizophyllaceae.</title>
        <authorList>
            <person name="Almasi E."/>
            <person name="Sahu N."/>
            <person name="Krizsan K."/>
            <person name="Balint B."/>
            <person name="Kovacs G.M."/>
            <person name="Kiss B."/>
            <person name="Cseklye J."/>
            <person name="Drula E."/>
            <person name="Henrissat B."/>
            <person name="Nagy I."/>
            <person name="Chovatia M."/>
            <person name="Adam C."/>
            <person name="LaButti K."/>
            <person name="Lipzen A."/>
            <person name="Riley R."/>
            <person name="Grigoriev I.V."/>
            <person name="Nagy L.G."/>
        </authorList>
    </citation>
    <scope>NUCLEOTIDE SEQUENCE [LARGE SCALE GENOMIC DNA]</scope>
    <source>
        <strain evidence="1 2">NL-1724</strain>
    </source>
</reference>
<dbReference type="Proteomes" id="UP000320762">
    <property type="component" value="Unassembled WGS sequence"/>
</dbReference>
<dbReference type="OrthoDB" id="3057568at2759"/>
<name>A0A550BWE0_9AGAR</name>
<proteinExistence type="predicted"/>
<dbReference type="AlphaFoldDB" id="A0A550BWE0"/>
<evidence type="ECO:0000313" key="1">
    <source>
        <dbReference type="EMBL" id="TRM56845.1"/>
    </source>
</evidence>
<gene>
    <name evidence="1" type="ORF">BD626DRAFT_635353</name>
</gene>
<organism evidence="1 2">
    <name type="scientific">Schizophyllum amplum</name>
    <dbReference type="NCBI Taxonomy" id="97359"/>
    <lineage>
        <taxon>Eukaryota</taxon>
        <taxon>Fungi</taxon>
        <taxon>Dikarya</taxon>
        <taxon>Basidiomycota</taxon>
        <taxon>Agaricomycotina</taxon>
        <taxon>Agaricomycetes</taxon>
        <taxon>Agaricomycetidae</taxon>
        <taxon>Agaricales</taxon>
        <taxon>Schizophyllaceae</taxon>
        <taxon>Schizophyllum</taxon>
    </lineage>
</organism>